<reference evidence="2" key="1">
    <citation type="submission" date="2025-08" db="UniProtKB">
        <authorList>
            <consortium name="Ensembl"/>
        </authorList>
    </citation>
    <scope>IDENTIFICATION</scope>
</reference>
<dbReference type="Proteomes" id="UP000694569">
    <property type="component" value="Unplaced"/>
</dbReference>
<protein>
    <submittedName>
        <fullName evidence="2">Uncharacterized protein</fullName>
    </submittedName>
</protein>
<dbReference type="OrthoDB" id="5920083at2759"/>
<evidence type="ECO:0000313" key="2">
    <source>
        <dbReference type="Ensembl" id="ENSLLEP00000004042.1"/>
    </source>
</evidence>
<organism evidence="2 3">
    <name type="scientific">Leptobrachium leishanense</name>
    <name type="common">Leishan spiny toad</name>
    <dbReference type="NCBI Taxonomy" id="445787"/>
    <lineage>
        <taxon>Eukaryota</taxon>
        <taxon>Metazoa</taxon>
        <taxon>Chordata</taxon>
        <taxon>Craniata</taxon>
        <taxon>Vertebrata</taxon>
        <taxon>Euteleostomi</taxon>
        <taxon>Amphibia</taxon>
        <taxon>Batrachia</taxon>
        <taxon>Anura</taxon>
        <taxon>Pelobatoidea</taxon>
        <taxon>Megophryidae</taxon>
        <taxon>Leptobrachium</taxon>
    </lineage>
</organism>
<proteinExistence type="predicted"/>
<sequence>MELNSLLILLEAAEYLERRDREAEHGYASVLPFHTDYSLKKTKAASLSRKSQSNRTPERLAIGAMMSGARSVPPPQTREPICGRHLVPAAILKPTSRLHHGLGAGEPTKQSGAFTDPITPADLVEGADGGHVRWRAGAPSLPVLSGLEAAFLTLEGLLLEEDESPLMRGAMRRFTAALRSCRGAGNLSDVAPEGNRAATEDPGGANMEESADPRSGVLLPPGPVVAELLQETECDAAPGDLESLPFRQHYCPNMEIAMLVNLLIQVEAEGAADPISAASLLHLCDLGDPVLIMALLLPCPLYRACLPGGIGRPGRPRMALPATPRPPLLDTG</sequence>
<evidence type="ECO:0000256" key="1">
    <source>
        <dbReference type="SAM" id="MobiDB-lite"/>
    </source>
</evidence>
<reference evidence="2" key="2">
    <citation type="submission" date="2025-09" db="UniProtKB">
        <authorList>
            <consortium name="Ensembl"/>
        </authorList>
    </citation>
    <scope>IDENTIFICATION</scope>
</reference>
<dbReference type="Ensembl" id="ENSLLET00000004231.1">
    <property type="protein sequence ID" value="ENSLLEP00000004042.1"/>
    <property type="gene ID" value="ENSLLEG00000002583.1"/>
</dbReference>
<dbReference type="AlphaFoldDB" id="A0A8C5LYK9"/>
<accession>A0A8C5LYK9</accession>
<name>A0A8C5LYK9_9ANUR</name>
<keyword evidence="3" id="KW-1185">Reference proteome</keyword>
<evidence type="ECO:0000313" key="3">
    <source>
        <dbReference type="Proteomes" id="UP000694569"/>
    </source>
</evidence>
<dbReference type="GeneTree" id="ENSGT00970000197267"/>
<feature type="region of interest" description="Disordered" evidence="1">
    <location>
        <begin position="188"/>
        <end position="214"/>
    </location>
</feature>